<sequence length="99" mass="11895">MGLMDKLKTQLDLWKLEKYTKRRQVTTPEFEQKDRDFYRHYYQDGVYLHQHQKTATGEVRPPPTLPNNNNNNKSLNRKSTMLGRKSEHITRCSESYNYS</sequence>
<proteinExistence type="predicted"/>
<evidence type="ECO:0000313" key="3">
    <source>
        <dbReference type="Proteomes" id="UP000646827"/>
    </source>
</evidence>
<gene>
    <name evidence="2" type="ORF">INT45_009881</name>
</gene>
<keyword evidence="3" id="KW-1185">Reference proteome</keyword>
<dbReference type="AlphaFoldDB" id="A0A8H7VEP3"/>
<organism evidence="2 3">
    <name type="scientific">Circinella minor</name>
    <dbReference type="NCBI Taxonomy" id="1195481"/>
    <lineage>
        <taxon>Eukaryota</taxon>
        <taxon>Fungi</taxon>
        <taxon>Fungi incertae sedis</taxon>
        <taxon>Mucoromycota</taxon>
        <taxon>Mucoromycotina</taxon>
        <taxon>Mucoromycetes</taxon>
        <taxon>Mucorales</taxon>
        <taxon>Lichtheimiaceae</taxon>
        <taxon>Circinella</taxon>
    </lineage>
</organism>
<dbReference type="OrthoDB" id="2271250at2759"/>
<dbReference type="EMBL" id="JAEPRB010000146">
    <property type="protein sequence ID" value="KAG2220266.1"/>
    <property type="molecule type" value="Genomic_DNA"/>
</dbReference>
<name>A0A8H7VEP3_9FUNG</name>
<accession>A0A8H7VEP3</accession>
<comment type="caution">
    <text evidence="2">The sequence shown here is derived from an EMBL/GenBank/DDBJ whole genome shotgun (WGS) entry which is preliminary data.</text>
</comment>
<feature type="region of interest" description="Disordered" evidence="1">
    <location>
        <begin position="49"/>
        <end position="99"/>
    </location>
</feature>
<feature type="compositionally biased region" description="Low complexity" evidence="1">
    <location>
        <begin position="66"/>
        <end position="80"/>
    </location>
</feature>
<protein>
    <submittedName>
        <fullName evidence="2">Uncharacterized protein</fullName>
    </submittedName>
</protein>
<dbReference type="Proteomes" id="UP000646827">
    <property type="component" value="Unassembled WGS sequence"/>
</dbReference>
<evidence type="ECO:0000313" key="2">
    <source>
        <dbReference type="EMBL" id="KAG2220266.1"/>
    </source>
</evidence>
<evidence type="ECO:0000256" key="1">
    <source>
        <dbReference type="SAM" id="MobiDB-lite"/>
    </source>
</evidence>
<reference evidence="2 3" key="1">
    <citation type="submission" date="2020-12" db="EMBL/GenBank/DDBJ databases">
        <title>Metabolic potential, ecology and presence of endohyphal bacteria is reflected in genomic diversity of Mucoromycotina.</title>
        <authorList>
            <person name="Muszewska A."/>
            <person name="Okrasinska A."/>
            <person name="Steczkiewicz K."/>
            <person name="Drgas O."/>
            <person name="Orlowska M."/>
            <person name="Perlinska-Lenart U."/>
            <person name="Aleksandrzak-Piekarczyk T."/>
            <person name="Szatraj K."/>
            <person name="Zielenkiewicz U."/>
            <person name="Pilsyk S."/>
            <person name="Malc E."/>
            <person name="Mieczkowski P."/>
            <person name="Kruszewska J.S."/>
            <person name="Biernat P."/>
            <person name="Pawlowska J."/>
        </authorList>
    </citation>
    <scope>NUCLEOTIDE SEQUENCE [LARGE SCALE GENOMIC DNA]</scope>
    <source>
        <strain evidence="2 3">CBS 142.35</strain>
    </source>
</reference>